<comment type="caution">
    <text evidence="8">The sequence shown here is derived from an EMBL/GenBank/DDBJ whole genome shotgun (WGS) entry which is preliminary data.</text>
</comment>
<keyword evidence="4" id="KW-0028">Amino-acid biosynthesis</keyword>
<protein>
    <recommendedName>
        <fullName evidence="3">diaminopimelate epimerase</fullName>
        <ecNumber evidence="3">5.1.1.7</ecNumber>
    </recommendedName>
</protein>
<sequence length="79" mass="8838">MKKIKFSKFNGQGNDFIIINATTGMFDLSKIQIIKMCNKNYGIGADGLILVRTSEVSDLKMEYYNYDGSIAEMCGNGIR</sequence>
<comment type="pathway">
    <text evidence="1">Amino-acid biosynthesis; L-lysine biosynthesis via DAP pathway; DL-2,6-diaminopimelate from LL-2,6-diaminopimelate: step 1/1.</text>
</comment>
<dbReference type="InterPro" id="IPR018510">
    <property type="entry name" value="DAP_epimerase_AS"/>
</dbReference>
<dbReference type="SUPFAM" id="SSF54506">
    <property type="entry name" value="Diaminopimelate epimerase-like"/>
    <property type="match status" value="1"/>
</dbReference>
<name>X1PSZ4_9ZZZZ</name>
<keyword evidence="5" id="KW-0457">Lysine biosynthesis</keyword>
<comment type="catalytic activity">
    <reaction evidence="7">
        <text>(2S,6S)-2,6-diaminopimelate = meso-2,6-diaminopimelate</text>
        <dbReference type="Rhea" id="RHEA:15393"/>
        <dbReference type="ChEBI" id="CHEBI:57609"/>
        <dbReference type="ChEBI" id="CHEBI:57791"/>
        <dbReference type="EC" id="5.1.1.7"/>
    </reaction>
</comment>
<dbReference type="GO" id="GO:0009089">
    <property type="term" value="P:lysine biosynthetic process via diaminopimelate"/>
    <property type="evidence" value="ECO:0007669"/>
    <property type="project" value="UniProtKB-UniPathway"/>
</dbReference>
<evidence type="ECO:0000313" key="8">
    <source>
        <dbReference type="EMBL" id="GAI59372.1"/>
    </source>
</evidence>
<evidence type="ECO:0000256" key="1">
    <source>
        <dbReference type="ARBA" id="ARBA00005196"/>
    </source>
</evidence>
<dbReference type="UniPathway" id="UPA00034">
    <property type="reaction ID" value="UER00025"/>
</dbReference>
<dbReference type="PANTHER" id="PTHR31689:SF0">
    <property type="entry name" value="DIAMINOPIMELATE EPIMERASE"/>
    <property type="match status" value="1"/>
</dbReference>
<proteinExistence type="inferred from homology"/>
<evidence type="ECO:0000256" key="5">
    <source>
        <dbReference type="ARBA" id="ARBA00023154"/>
    </source>
</evidence>
<comment type="similarity">
    <text evidence="2">Belongs to the diaminopimelate epimerase family.</text>
</comment>
<dbReference type="EMBL" id="BARW01001365">
    <property type="protein sequence ID" value="GAI59372.1"/>
    <property type="molecule type" value="Genomic_DNA"/>
</dbReference>
<evidence type="ECO:0000256" key="4">
    <source>
        <dbReference type="ARBA" id="ARBA00022605"/>
    </source>
</evidence>
<gene>
    <name evidence="8" type="ORF">S12H4_04431</name>
</gene>
<evidence type="ECO:0000256" key="2">
    <source>
        <dbReference type="ARBA" id="ARBA00010219"/>
    </source>
</evidence>
<dbReference type="PROSITE" id="PS01326">
    <property type="entry name" value="DAP_EPIMERASE"/>
    <property type="match status" value="1"/>
</dbReference>
<organism evidence="8">
    <name type="scientific">marine sediment metagenome</name>
    <dbReference type="NCBI Taxonomy" id="412755"/>
    <lineage>
        <taxon>unclassified sequences</taxon>
        <taxon>metagenomes</taxon>
        <taxon>ecological metagenomes</taxon>
    </lineage>
</organism>
<feature type="non-terminal residue" evidence="8">
    <location>
        <position position="79"/>
    </location>
</feature>
<dbReference type="EC" id="5.1.1.7" evidence="3"/>
<dbReference type="Pfam" id="PF01678">
    <property type="entry name" value="DAP_epimerase"/>
    <property type="match status" value="1"/>
</dbReference>
<dbReference type="Gene3D" id="3.10.310.10">
    <property type="entry name" value="Diaminopimelate Epimerase, Chain A, domain 1"/>
    <property type="match status" value="1"/>
</dbReference>
<evidence type="ECO:0000256" key="6">
    <source>
        <dbReference type="ARBA" id="ARBA00023235"/>
    </source>
</evidence>
<keyword evidence="6" id="KW-0413">Isomerase</keyword>
<dbReference type="InterPro" id="IPR001653">
    <property type="entry name" value="DAP_epimerase_DapF"/>
</dbReference>
<dbReference type="GO" id="GO:0008837">
    <property type="term" value="F:diaminopimelate epimerase activity"/>
    <property type="evidence" value="ECO:0007669"/>
    <property type="project" value="UniProtKB-EC"/>
</dbReference>
<dbReference type="AlphaFoldDB" id="X1PSZ4"/>
<reference evidence="8" key="1">
    <citation type="journal article" date="2014" name="Front. Microbiol.">
        <title>High frequency of phylogenetically diverse reductive dehalogenase-homologous genes in deep subseafloor sedimentary metagenomes.</title>
        <authorList>
            <person name="Kawai M."/>
            <person name="Futagami T."/>
            <person name="Toyoda A."/>
            <person name="Takaki Y."/>
            <person name="Nishi S."/>
            <person name="Hori S."/>
            <person name="Arai W."/>
            <person name="Tsubouchi T."/>
            <person name="Morono Y."/>
            <person name="Uchiyama I."/>
            <person name="Ito T."/>
            <person name="Fujiyama A."/>
            <person name="Inagaki F."/>
            <person name="Takami H."/>
        </authorList>
    </citation>
    <scope>NUCLEOTIDE SEQUENCE</scope>
    <source>
        <strain evidence="8">Expedition CK06-06</strain>
    </source>
</reference>
<evidence type="ECO:0000256" key="7">
    <source>
        <dbReference type="ARBA" id="ARBA00051712"/>
    </source>
</evidence>
<evidence type="ECO:0000256" key="3">
    <source>
        <dbReference type="ARBA" id="ARBA00013080"/>
    </source>
</evidence>
<accession>X1PSZ4</accession>
<dbReference type="PANTHER" id="PTHR31689">
    <property type="entry name" value="DIAMINOPIMELATE EPIMERASE, CHLOROPLASTIC"/>
    <property type="match status" value="1"/>
</dbReference>
<dbReference type="GO" id="GO:0005829">
    <property type="term" value="C:cytosol"/>
    <property type="evidence" value="ECO:0007669"/>
    <property type="project" value="TreeGrafter"/>
</dbReference>